<evidence type="ECO:0000313" key="1">
    <source>
        <dbReference type="EMBL" id="AJB41177.1"/>
    </source>
</evidence>
<proteinExistence type="predicted"/>
<reference evidence="2" key="1">
    <citation type="book" date="2010" name="EXTREMOPHILES" publisher="0:0-0">
        <title>Complete genome sequences of ten hyperthermophilic archaea reveal their metabolic capabilities and possible ecological roles.</title>
        <editorList>
            <person name="?"/>
        </editorList>
        <authorList>
            <person name="Ravin N.V."/>
            <person name="Mardanov A.V."/>
            <person name="Bonch-Osmolovskaya E.A."/>
            <person name="Skryabin K.G."/>
        </authorList>
    </citation>
    <scope>NUCLEOTIDE SEQUENCE [LARGE SCALE GENOMIC DNA]</scope>
    <source>
        <strain evidence="2">1505</strain>
    </source>
</reference>
<protein>
    <submittedName>
        <fullName evidence="1">Uncharacterized protein</fullName>
    </submittedName>
</protein>
<accession>A0A3G1A780</accession>
<organism evidence="1 2">
    <name type="scientific">Thermofilum adornatum 1505</name>
    <dbReference type="NCBI Taxonomy" id="697581"/>
    <lineage>
        <taxon>Archaea</taxon>
        <taxon>Thermoproteota</taxon>
        <taxon>Thermoprotei</taxon>
        <taxon>Thermofilales</taxon>
        <taxon>Thermofilaceae</taxon>
        <taxon>Thermofilum</taxon>
    </lineage>
</organism>
<dbReference type="Proteomes" id="UP000266720">
    <property type="component" value="Chromosome"/>
</dbReference>
<sequence length="45" mass="4854">MSLIKIPMAAPTPPIIGEKAIENIAGTNTEGQKRTVLRIGVNRPR</sequence>
<name>A0A3G1A780_9CREN</name>
<evidence type="ECO:0000313" key="2">
    <source>
        <dbReference type="Proteomes" id="UP000266720"/>
    </source>
</evidence>
<dbReference type="STRING" id="697581.TCARB_0099"/>
<dbReference type="EMBL" id="CP007493">
    <property type="protein sequence ID" value="AJB41177.1"/>
    <property type="molecule type" value="Genomic_DNA"/>
</dbReference>
<gene>
    <name evidence="1" type="ORF">TCARB_0099</name>
</gene>
<dbReference type="AlphaFoldDB" id="A0A3G1A780"/>
<dbReference type="KEGG" id="tcb:TCARB_0099"/>